<dbReference type="WBParaSite" id="nRc.2.0.1.t06204-RA">
    <property type="protein sequence ID" value="nRc.2.0.1.t06204-RA"/>
    <property type="gene ID" value="nRc.2.0.1.g06204"/>
</dbReference>
<organism evidence="1 2">
    <name type="scientific">Romanomermis culicivorax</name>
    <name type="common">Nematode worm</name>
    <dbReference type="NCBI Taxonomy" id="13658"/>
    <lineage>
        <taxon>Eukaryota</taxon>
        <taxon>Metazoa</taxon>
        <taxon>Ecdysozoa</taxon>
        <taxon>Nematoda</taxon>
        <taxon>Enoplea</taxon>
        <taxon>Dorylaimia</taxon>
        <taxon>Mermithida</taxon>
        <taxon>Mermithoidea</taxon>
        <taxon>Mermithidae</taxon>
        <taxon>Romanomermis</taxon>
    </lineage>
</organism>
<accession>A0A915HWD6</accession>
<evidence type="ECO:0000313" key="2">
    <source>
        <dbReference type="WBParaSite" id="nRc.2.0.1.t06204-RA"/>
    </source>
</evidence>
<reference evidence="2" key="1">
    <citation type="submission" date="2022-11" db="UniProtKB">
        <authorList>
            <consortium name="WormBaseParasite"/>
        </authorList>
    </citation>
    <scope>IDENTIFICATION</scope>
</reference>
<sequence length="96" mass="10616">MHKYENIMAALNLPCDLHQNDTFVGRTAPFLSQNRSTASANSSFSLSSISNASTTINAHFPHFTNNHASNSYSHTIHGPLITGLNNRRRGNRLLVH</sequence>
<name>A0A915HWD6_ROMCU</name>
<protein>
    <submittedName>
        <fullName evidence="2">Uncharacterized protein</fullName>
    </submittedName>
</protein>
<proteinExistence type="predicted"/>
<keyword evidence="1" id="KW-1185">Reference proteome</keyword>
<evidence type="ECO:0000313" key="1">
    <source>
        <dbReference type="Proteomes" id="UP000887565"/>
    </source>
</evidence>
<dbReference type="Proteomes" id="UP000887565">
    <property type="component" value="Unplaced"/>
</dbReference>
<dbReference type="AlphaFoldDB" id="A0A915HWD6"/>